<dbReference type="Gramene" id="MELO3C002574.2.1">
    <property type="protein sequence ID" value="MELO3C002574.2.1"/>
    <property type="gene ID" value="MELO3C002574.2"/>
</dbReference>
<dbReference type="GO" id="GO:0007165">
    <property type="term" value="P:signal transduction"/>
    <property type="evidence" value="ECO:0007669"/>
    <property type="project" value="InterPro"/>
</dbReference>
<dbReference type="PANTHER" id="PTHR31008:SF40">
    <property type="entry name" value="TOLL-INTERLEUKIN-RESISTANCE (TIR) DOMAIN FAMILY PROTEIN"/>
    <property type="match status" value="1"/>
</dbReference>
<organism evidence="3 4">
    <name type="scientific">Cucumis melo</name>
    <name type="common">Muskmelon</name>
    <dbReference type="NCBI Taxonomy" id="3656"/>
    <lineage>
        <taxon>Eukaryota</taxon>
        <taxon>Viridiplantae</taxon>
        <taxon>Streptophyta</taxon>
        <taxon>Embryophyta</taxon>
        <taxon>Tracheophyta</taxon>
        <taxon>Spermatophyta</taxon>
        <taxon>Magnoliopsida</taxon>
        <taxon>eudicotyledons</taxon>
        <taxon>Gunneridae</taxon>
        <taxon>Pentapetalae</taxon>
        <taxon>rosids</taxon>
        <taxon>fabids</taxon>
        <taxon>Cucurbitales</taxon>
        <taxon>Cucurbitaceae</taxon>
        <taxon>Benincaseae</taxon>
        <taxon>Cucumis</taxon>
    </lineage>
</organism>
<proteinExistence type="predicted"/>
<feature type="domain" description="TIR" evidence="1">
    <location>
        <begin position="31"/>
        <end position="175"/>
    </location>
</feature>
<reference evidence="4" key="2">
    <citation type="submission" date="2025-04" db="UniProtKB">
        <authorList>
            <consortium name="RefSeq"/>
        </authorList>
    </citation>
    <scope>IDENTIFICATION</scope>
</reference>
<dbReference type="PANTHER" id="PTHR31008">
    <property type="entry name" value="COP1-INTERACTING PROTEIN-RELATED"/>
    <property type="match status" value="1"/>
</dbReference>
<dbReference type="Gene3D" id="3.40.50.10140">
    <property type="entry name" value="Toll/interleukin-1 receptor homology (TIR) domain"/>
    <property type="match status" value="1"/>
</dbReference>
<dbReference type="InParanoid" id="A0A1S3BG53"/>
<accession>A0A1S3BG53</accession>
<keyword evidence="3" id="KW-1185">Reference proteome</keyword>
<dbReference type="eggNOG" id="ENOG502RXQV">
    <property type="taxonomic scope" value="Eukaryota"/>
</dbReference>
<evidence type="ECO:0000313" key="3">
    <source>
        <dbReference type="Proteomes" id="UP001652600"/>
    </source>
</evidence>
<dbReference type="InterPro" id="IPR000157">
    <property type="entry name" value="TIR_dom"/>
</dbReference>
<dbReference type="KEGG" id="cmo:103489293"/>
<dbReference type="EnsemblPlants" id="MELO3C002574.2.1">
    <property type="protein sequence ID" value="MELO3C002574.2.1"/>
    <property type="gene ID" value="MELO3C002574.2"/>
</dbReference>
<sequence>MQRYFSTVAKNYLTSSSKILSRRNDIRSLSRQCDVFINHRGVDTKRNIAGLLHDHFSRIGLRPFLDSKSMKPGDKLFGEIEEGIRSCKVGLAVFSPRYCESYFCLHELALMVENKKKIIPIFVDVRPSQLRVEYNYSCPKKELQRFNWALGEAKYTVGLTFDTVNGDWSELLRKASNAVIDNLIVGEGAGEMPDN</sequence>
<dbReference type="PROSITE" id="PS50104">
    <property type="entry name" value="TIR"/>
    <property type="match status" value="1"/>
</dbReference>
<dbReference type="AlphaFoldDB" id="A0A1S3BG53"/>
<dbReference type="SMART" id="SM00255">
    <property type="entry name" value="TIR"/>
    <property type="match status" value="1"/>
</dbReference>
<dbReference type="Proteomes" id="UP001652600">
    <property type="component" value="Chromosome 12"/>
</dbReference>
<dbReference type="OrthoDB" id="6078042at2759"/>
<gene>
    <name evidence="4" type="primary">LOC103489293</name>
    <name evidence="2" type="synonym">103489293</name>
</gene>
<dbReference type="GeneID" id="103489293"/>
<evidence type="ECO:0000259" key="1">
    <source>
        <dbReference type="PROSITE" id="PS50104"/>
    </source>
</evidence>
<dbReference type="SUPFAM" id="SSF52200">
    <property type="entry name" value="Toll/Interleukin receptor TIR domain"/>
    <property type="match status" value="1"/>
</dbReference>
<name>A0A1S3BG53_CUCME</name>
<reference evidence="2" key="1">
    <citation type="submission" date="2023-03" db="UniProtKB">
        <authorList>
            <consortium name="EnsemblPlants"/>
        </authorList>
    </citation>
    <scope>IDENTIFICATION</scope>
</reference>
<evidence type="ECO:0000313" key="4">
    <source>
        <dbReference type="RefSeq" id="XP_008446613.1"/>
    </source>
</evidence>
<dbReference type="SMR" id="A0A1S3BG53"/>
<dbReference type="RefSeq" id="XP_008446613.1">
    <property type="nucleotide sequence ID" value="XM_008448391.2"/>
</dbReference>
<evidence type="ECO:0000313" key="2">
    <source>
        <dbReference type="EnsemblPlants" id="MELO3C002574.2.1"/>
    </source>
</evidence>
<dbReference type="InterPro" id="IPR035897">
    <property type="entry name" value="Toll_tir_struct_dom_sf"/>
</dbReference>
<protein>
    <submittedName>
        <fullName evidence="4">Disease resistance-like protein CSA1</fullName>
    </submittedName>
</protein>
<dbReference type="Pfam" id="PF13676">
    <property type="entry name" value="TIR_2"/>
    <property type="match status" value="1"/>
</dbReference>